<protein>
    <recommendedName>
        <fullName evidence="2">C2H2-type domain-containing protein</fullName>
    </recommendedName>
</protein>
<evidence type="ECO:0000259" key="2">
    <source>
        <dbReference type="SMART" id="SM00355"/>
    </source>
</evidence>
<accession>A0A1C7M8E5</accession>
<feature type="region of interest" description="Disordered" evidence="1">
    <location>
        <begin position="59"/>
        <end position="112"/>
    </location>
</feature>
<dbReference type="EMBL" id="LUGG01000007">
    <property type="protein sequence ID" value="OBZ73183.1"/>
    <property type="molecule type" value="Genomic_DNA"/>
</dbReference>
<name>A0A1C7M8E5_GRIFR</name>
<evidence type="ECO:0000313" key="3">
    <source>
        <dbReference type="EMBL" id="OBZ73183.1"/>
    </source>
</evidence>
<dbReference type="SMART" id="SM00355">
    <property type="entry name" value="ZnF_C2H2"/>
    <property type="match status" value="2"/>
</dbReference>
<sequence>MSGSHFLYTHEIVGPNPYEEARVMQYTIALAAEYAETLANVAQEALDQVSKKASQASQDEFSTRAAAPSEVILPPASKRRKTMASVSKTKKKNAGASKSAPKKPGRSAKGEENCRRTACLYPGCSYSYTRPHDRDRHMQSHFEPQYHCEVPGCRRGAKGFFRHDALRRHMNSEHPGLEYVSKQLPFPWHSNTELIWKLKMPPADDFDPESCFLRRERQKMALHT</sequence>
<organism evidence="3 4">
    <name type="scientific">Grifola frondosa</name>
    <name type="common">Maitake</name>
    <name type="synonym">Polyporus frondosus</name>
    <dbReference type="NCBI Taxonomy" id="5627"/>
    <lineage>
        <taxon>Eukaryota</taxon>
        <taxon>Fungi</taxon>
        <taxon>Dikarya</taxon>
        <taxon>Basidiomycota</taxon>
        <taxon>Agaricomycotina</taxon>
        <taxon>Agaricomycetes</taxon>
        <taxon>Polyporales</taxon>
        <taxon>Grifolaceae</taxon>
        <taxon>Grifola</taxon>
    </lineage>
</organism>
<dbReference type="InterPro" id="IPR013087">
    <property type="entry name" value="Znf_C2H2_type"/>
</dbReference>
<evidence type="ECO:0000313" key="4">
    <source>
        <dbReference type="Proteomes" id="UP000092993"/>
    </source>
</evidence>
<feature type="compositionally biased region" description="Basic residues" evidence="1">
    <location>
        <begin position="77"/>
        <end position="93"/>
    </location>
</feature>
<reference evidence="3 4" key="1">
    <citation type="submission" date="2016-03" db="EMBL/GenBank/DDBJ databases">
        <title>Whole genome sequencing of Grifola frondosa 9006-11.</title>
        <authorList>
            <person name="Min B."/>
            <person name="Park H."/>
            <person name="Kim J.-G."/>
            <person name="Cho H."/>
            <person name="Oh Y.-L."/>
            <person name="Kong W.-S."/>
            <person name="Choi I.-G."/>
        </authorList>
    </citation>
    <scope>NUCLEOTIDE SEQUENCE [LARGE SCALE GENOMIC DNA]</scope>
    <source>
        <strain evidence="3 4">9006-11</strain>
    </source>
</reference>
<evidence type="ECO:0000256" key="1">
    <source>
        <dbReference type="SAM" id="MobiDB-lite"/>
    </source>
</evidence>
<proteinExistence type="predicted"/>
<dbReference type="OrthoDB" id="2803567at2759"/>
<dbReference type="AlphaFoldDB" id="A0A1C7M8E5"/>
<keyword evidence="4" id="KW-1185">Reference proteome</keyword>
<gene>
    <name evidence="3" type="ORF">A0H81_06893</name>
</gene>
<feature type="domain" description="C2H2-type" evidence="2">
    <location>
        <begin position="146"/>
        <end position="174"/>
    </location>
</feature>
<dbReference type="Proteomes" id="UP000092993">
    <property type="component" value="Unassembled WGS sequence"/>
</dbReference>
<dbReference type="Gene3D" id="3.30.160.60">
    <property type="entry name" value="Classic Zinc Finger"/>
    <property type="match status" value="1"/>
</dbReference>
<comment type="caution">
    <text evidence="3">The sequence shown here is derived from an EMBL/GenBank/DDBJ whole genome shotgun (WGS) entry which is preliminary data.</text>
</comment>
<feature type="domain" description="C2H2-type" evidence="2">
    <location>
        <begin position="117"/>
        <end position="141"/>
    </location>
</feature>